<dbReference type="PANTHER" id="PTHR33048">
    <property type="entry name" value="PTH11-LIKE INTEGRAL MEMBRANE PROTEIN (AFU_ORTHOLOGUE AFUA_5G11245)"/>
    <property type="match status" value="1"/>
</dbReference>
<organism evidence="19 20">
    <name type="scientific">Podospora fimiseda</name>
    <dbReference type="NCBI Taxonomy" id="252190"/>
    <lineage>
        <taxon>Eukaryota</taxon>
        <taxon>Fungi</taxon>
        <taxon>Dikarya</taxon>
        <taxon>Ascomycota</taxon>
        <taxon>Pezizomycotina</taxon>
        <taxon>Sordariomycetes</taxon>
        <taxon>Sordariomycetidae</taxon>
        <taxon>Sordariales</taxon>
        <taxon>Podosporaceae</taxon>
        <taxon>Podospora</taxon>
    </lineage>
</organism>
<evidence type="ECO:0000313" key="20">
    <source>
        <dbReference type="Proteomes" id="UP001301958"/>
    </source>
</evidence>
<feature type="disulfide bond" evidence="14">
    <location>
        <begin position="51"/>
        <end position="82"/>
    </location>
</feature>
<dbReference type="InterPro" id="IPR008427">
    <property type="entry name" value="Extracellular_membr_CFEM_dom"/>
</dbReference>
<comment type="subcellular location">
    <subcellularLocation>
        <location evidence="2">Membrane</location>
        <topology evidence="2">Lipid-anchor</topology>
        <topology evidence="2">GPI-anchor</topology>
    </subcellularLocation>
    <subcellularLocation>
        <location evidence="1">Membrane</location>
        <topology evidence="1">Multi-pass membrane protein</topology>
    </subcellularLocation>
    <subcellularLocation>
        <location evidence="3">Secreted</location>
    </subcellularLocation>
</comment>
<feature type="transmembrane region" description="Helical" evidence="16">
    <location>
        <begin position="194"/>
        <end position="217"/>
    </location>
</feature>
<evidence type="ECO:0000256" key="10">
    <source>
        <dbReference type="ARBA" id="ARBA00023136"/>
    </source>
</evidence>
<sequence length="476" mass="52366">MSLRRILAIIGFCLLASLQPVTAAIHEATSQSGQITVAEAIGALPLCAKPCLKAAMGNSSCGLDDFDCLCKDPKYYADSAFCVHQQCTVRQTLTTKNLTYEMCGHPSEGDGSLLPTFFTFFSLAILAVALRLIARILTSAFLGWDDVANFAAAATCAAFTVLNIYLIKNGLGKDLWFVEFEAITKILQLFYANMLLYTLTRFFCRMSIILFYMRIFPASDSTNARLSKLILGSLIFNFVYNLSFFIAVMFQCQPISFYWFDWEANQPDSAHPMQGKCGNGQILAWVAATTGIAFDLWLIALPFPALLSLNLHWKKKAMAGAMFMVGAAVIIISFVRLKTINQFTRTANPTKDTADLCLWSGIELDFGVICPCLPSFRLLFKRFFPDAMGSSQQYQLDPVSNQIGTKKSKGRIHVTGNLTVEISAGPNAGGGGGFSRPTKEVYDGRSFESVAGLVPDSKEVVHGDEESQKTRDTSRY</sequence>
<evidence type="ECO:0000256" key="16">
    <source>
        <dbReference type="SAM" id="Phobius"/>
    </source>
</evidence>
<evidence type="ECO:0000256" key="3">
    <source>
        <dbReference type="ARBA" id="ARBA00004613"/>
    </source>
</evidence>
<dbReference type="PROSITE" id="PS52012">
    <property type="entry name" value="CFEM"/>
    <property type="match status" value="1"/>
</dbReference>
<feature type="disulfide bond" evidence="14">
    <location>
        <begin position="70"/>
        <end position="103"/>
    </location>
</feature>
<comment type="similarity">
    <text evidence="4">Belongs to the RBT5 family.</text>
</comment>
<reference evidence="19" key="1">
    <citation type="journal article" date="2023" name="Mol. Phylogenet. Evol.">
        <title>Genome-scale phylogeny and comparative genomics of the fungal order Sordariales.</title>
        <authorList>
            <person name="Hensen N."/>
            <person name="Bonometti L."/>
            <person name="Westerberg I."/>
            <person name="Brannstrom I.O."/>
            <person name="Guillou S."/>
            <person name="Cros-Aarteil S."/>
            <person name="Calhoun S."/>
            <person name="Haridas S."/>
            <person name="Kuo A."/>
            <person name="Mondo S."/>
            <person name="Pangilinan J."/>
            <person name="Riley R."/>
            <person name="LaButti K."/>
            <person name="Andreopoulos B."/>
            <person name="Lipzen A."/>
            <person name="Chen C."/>
            <person name="Yan M."/>
            <person name="Daum C."/>
            <person name="Ng V."/>
            <person name="Clum A."/>
            <person name="Steindorff A."/>
            <person name="Ohm R.A."/>
            <person name="Martin F."/>
            <person name="Silar P."/>
            <person name="Natvig D.O."/>
            <person name="Lalanne C."/>
            <person name="Gautier V."/>
            <person name="Ament-Velasquez S.L."/>
            <person name="Kruys A."/>
            <person name="Hutchinson M.I."/>
            <person name="Powell A.J."/>
            <person name="Barry K."/>
            <person name="Miller A.N."/>
            <person name="Grigoriev I.V."/>
            <person name="Debuchy R."/>
            <person name="Gladieux P."/>
            <person name="Hiltunen Thoren M."/>
            <person name="Johannesson H."/>
        </authorList>
    </citation>
    <scope>NUCLEOTIDE SEQUENCE</scope>
    <source>
        <strain evidence="19">CBS 990.96</strain>
    </source>
</reference>
<evidence type="ECO:0000256" key="1">
    <source>
        <dbReference type="ARBA" id="ARBA00004141"/>
    </source>
</evidence>
<dbReference type="EMBL" id="MU865662">
    <property type="protein sequence ID" value="KAK4220704.1"/>
    <property type="molecule type" value="Genomic_DNA"/>
</dbReference>
<feature type="transmembrane region" description="Helical" evidence="16">
    <location>
        <begin position="113"/>
        <end position="134"/>
    </location>
</feature>
<comment type="caution">
    <text evidence="19">The sequence shown here is derived from an EMBL/GenBank/DDBJ whole genome shotgun (WGS) entry which is preliminary data.</text>
</comment>
<evidence type="ECO:0000256" key="17">
    <source>
        <dbReference type="SAM" id="SignalP"/>
    </source>
</evidence>
<feature type="transmembrane region" description="Helical" evidence="16">
    <location>
        <begin position="319"/>
        <end position="337"/>
    </location>
</feature>
<dbReference type="PANTHER" id="PTHR33048:SF143">
    <property type="entry name" value="EXTRACELLULAR MEMBRANE PROTEIN CFEM DOMAIN-CONTAINING PROTEIN-RELATED"/>
    <property type="match status" value="1"/>
</dbReference>
<feature type="transmembrane region" description="Helical" evidence="16">
    <location>
        <begin position="229"/>
        <end position="250"/>
    </location>
</feature>
<evidence type="ECO:0000256" key="13">
    <source>
        <dbReference type="ARBA" id="ARBA00038359"/>
    </source>
</evidence>
<evidence type="ECO:0000256" key="15">
    <source>
        <dbReference type="SAM" id="MobiDB-lite"/>
    </source>
</evidence>
<dbReference type="GO" id="GO:0046872">
    <property type="term" value="F:metal ion binding"/>
    <property type="evidence" value="ECO:0007669"/>
    <property type="project" value="UniProtKB-UniRule"/>
</dbReference>
<keyword evidence="14" id="KW-0479">Metal-binding</keyword>
<feature type="disulfide bond" evidence="14">
    <location>
        <begin position="61"/>
        <end position="68"/>
    </location>
</feature>
<evidence type="ECO:0000256" key="4">
    <source>
        <dbReference type="ARBA" id="ARBA00010031"/>
    </source>
</evidence>
<name>A0AAN7BED8_9PEZI</name>
<proteinExistence type="inferred from homology"/>
<keyword evidence="11 14" id="KW-1015">Disulfide bond</keyword>
<evidence type="ECO:0000256" key="2">
    <source>
        <dbReference type="ARBA" id="ARBA00004589"/>
    </source>
</evidence>
<keyword evidence="5" id="KW-0964">Secreted</keyword>
<feature type="disulfide bond" evidence="14">
    <location>
        <begin position="47"/>
        <end position="87"/>
    </location>
</feature>
<feature type="binding site" description="axial binding residue" evidence="14">
    <location>
        <position position="65"/>
    </location>
    <ligand>
        <name>heme</name>
        <dbReference type="ChEBI" id="CHEBI:30413"/>
    </ligand>
    <ligandPart>
        <name>Fe</name>
        <dbReference type="ChEBI" id="CHEBI:18248"/>
    </ligandPart>
</feature>
<feature type="signal peptide" evidence="17">
    <location>
        <begin position="1"/>
        <end position="23"/>
    </location>
</feature>
<evidence type="ECO:0000259" key="18">
    <source>
        <dbReference type="PROSITE" id="PS52012"/>
    </source>
</evidence>
<protein>
    <recommendedName>
        <fullName evidence="18">CFEM domain-containing protein</fullName>
    </recommendedName>
</protein>
<evidence type="ECO:0000256" key="8">
    <source>
        <dbReference type="ARBA" id="ARBA00022729"/>
    </source>
</evidence>
<dbReference type="Pfam" id="PF05730">
    <property type="entry name" value="CFEM"/>
    <property type="match status" value="1"/>
</dbReference>
<keyword evidence="12" id="KW-0449">Lipoprotein</keyword>
<feature type="transmembrane region" description="Helical" evidence="16">
    <location>
        <begin position="146"/>
        <end position="167"/>
    </location>
</feature>
<keyword evidence="14" id="KW-0349">Heme</keyword>
<evidence type="ECO:0000256" key="14">
    <source>
        <dbReference type="PROSITE-ProRule" id="PRU01356"/>
    </source>
</evidence>
<dbReference type="AlphaFoldDB" id="A0AAN7BED8"/>
<keyword evidence="7 16" id="KW-0812">Transmembrane</keyword>
<reference evidence="19" key="2">
    <citation type="submission" date="2023-05" db="EMBL/GenBank/DDBJ databases">
        <authorList>
            <consortium name="Lawrence Berkeley National Laboratory"/>
            <person name="Steindorff A."/>
            <person name="Hensen N."/>
            <person name="Bonometti L."/>
            <person name="Westerberg I."/>
            <person name="Brannstrom I.O."/>
            <person name="Guillou S."/>
            <person name="Cros-Aarteil S."/>
            <person name="Calhoun S."/>
            <person name="Haridas S."/>
            <person name="Kuo A."/>
            <person name="Mondo S."/>
            <person name="Pangilinan J."/>
            <person name="Riley R."/>
            <person name="Labutti K."/>
            <person name="Andreopoulos B."/>
            <person name="Lipzen A."/>
            <person name="Chen C."/>
            <person name="Yanf M."/>
            <person name="Daum C."/>
            <person name="Ng V."/>
            <person name="Clum A."/>
            <person name="Ohm R."/>
            <person name="Martin F."/>
            <person name="Silar P."/>
            <person name="Natvig D."/>
            <person name="Lalanne C."/>
            <person name="Gautier V."/>
            <person name="Ament-Velasquez S.L."/>
            <person name="Kruys A."/>
            <person name="Hutchinson M.I."/>
            <person name="Powell A.J."/>
            <person name="Barry K."/>
            <person name="Miller A.N."/>
            <person name="Grigoriev I.V."/>
            <person name="Debuchy R."/>
            <person name="Gladieux P."/>
            <person name="Thoren M.H."/>
            <person name="Johannesson H."/>
        </authorList>
    </citation>
    <scope>NUCLEOTIDE SEQUENCE</scope>
    <source>
        <strain evidence="19">CBS 990.96</strain>
    </source>
</reference>
<dbReference type="GO" id="GO:0005576">
    <property type="term" value="C:extracellular region"/>
    <property type="evidence" value="ECO:0007669"/>
    <property type="project" value="UniProtKB-SubCell"/>
</dbReference>
<dbReference type="GO" id="GO:0098552">
    <property type="term" value="C:side of membrane"/>
    <property type="evidence" value="ECO:0007669"/>
    <property type="project" value="UniProtKB-KW"/>
</dbReference>
<accession>A0AAN7BED8</accession>
<evidence type="ECO:0000256" key="11">
    <source>
        <dbReference type="ARBA" id="ARBA00023157"/>
    </source>
</evidence>
<feature type="domain" description="CFEM" evidence="18">
    <location>
        <begin position="19"/>
        <end position="130"/>
    </location>
</feature>
<dbReference type="InterPro" id="IPR052337">
    <property type="entry name" value="SAT4-like"/>
</dbReference>
<feature type="chain" id="PRO_5042950923" description="CFEM domain-containing protein" evidence="17">
    <location>
        <begin position="24"/>
        <end position="476"/>
    </location>
</feature>
<gene>
    <name evidence="19" type="ORF">QBC38DRAFT_525178</name>
</gene>
<evidence type="ECO:0000256" key="7">
    <source>
        <dbReference type="ARBA" id="ARBA00022692"/>
    </source>
</evidence>
<dbReference type="InterPro" id="IPR049326">
    <property type="entry name" value="Rhodopsin_dom_fungi"/>
</dbReference>
<keyword evidence="6" id="KW-0325">Glycoprotein</keyword>
<feature type="transmembrane region" description="Helical" evidence="16">
    <location>
        <begin position="282"/>
        <end position="307"/>
    </location>
</feature>
<keyword evidence="14" id="KW-0408">Iron</keyword>
<evidence type="ECO:0000256" key="6">
    <source>
        <dbReference type="ARBA" id="ARBA00022622"/>
    </source>
</evidence>
<keyword evidence="20" id="KW-1185">Reference proteome</keyword>
<evidence type="ECO:0000313" key="19">
    <source>
        <dbReference type="EMBL" id="KAK4220704.1"/>
    </source>
</evidence>
<feature type="compositionally biased region" description="Basic and acidic residues" evidence="15">
    <location>
        <begin position="456"/>
        <end position="476"/>
    </location>
</feature>
<keyword evidence="8 17" id="KW-0732">Signal</keyword>
<evidence type="ECO:0000256" key="9">
    <source>
        <dbReference type="ARBA" id="ARBA00022989"/>
    </source>
</evidence>
<keyword evidence="6" id="KW-0336">GPI-anchor</keyword>
<dbReference type="Proteomes" id="UP001301958">
    <property type="component" value="Unassembled WGS sequence"/>
</dbReference>
<dbReference type="SMART" id="SM00747">
    <property type="entry name" value="CFEM"/>
    <property type="match status" value="1"/>
</dbReference>
<feature type="region of interest" description="Disordered" evidence="15">
    <location>
        <begin position="453"/>
        <end position="476"/>
    </location>
</feature>
<keyword evidence="10 16" id="KW-0472">Membrane</keyword>
<keyword evidence="9 16" id="KW-1133">Transmembrane helix</keyword>
<comment type="similarity">
    <text evidence="13">Belongs to the SAT4 family.</text>
</comment>
<dbReference type="Pfam" id="PF20684">
    <property type="entry name" value="Fung_rhodopsin"/>
    <property type="match status" value="1"/>
</dbReference>
<evidence type="ECO:0000256" key="5">
    <source>
        <dbReference type="ARBA" id="ARBA00022525"/>
    </source>
</evidence>
<evidence type="ECO:0000256" key="12">
    <source>
        <dbReference type="ARBA" id="ARBA00023288"/>
    </source>
</evidence>